<feature type="transmembrane region" description="Helical" evidence="6">
    <location>
        <begin position="78"/>
        <end position="97"/>
    </location>
</feature>
<dbReference type="Proteomes" id="UP001170954">
    <property type="component" value="Unassembled WGS sequence"/>
</dbReference>
<dbReference type="Pfam" id="PF07947">
    <property type="entry name" value="YhhN"/>
    <property type="match status" value="1"/>
</dbReference>
<dbReference type="InterPro" id="IPR012506">
    <property type="entry name" value="TMEM86B-like"/>
</dbReference>
<comment type="similarity">
    <text evidence="2">Belongs to the TMEM86 family.</text>
</comment>
<feature type="transmembrane region" description="Helical" evidence="6">
    <location>
        <begin position="7"/>
        <end position="22"/>
    </location>
</feature>
<reference evidence="7" key="2">
    <citation type="journal article" date="2022" name="Sci. Total Environ.">
        <title>Prevalence, transmission, and molecular epidemiology of tet(X)-positive bacteria among humans, animals, and environmental niches in China: An epidemiological, and genomic-based study.</title>
        <authorList>
            <person name="Dong N."/>
            <person name="Zeng Y."/>
            <person name="Cai C."/>
            <person name="Sun C."/>
            <person name="Lu J."/>
            <person name="Liu C."/>
            <person name="Zhou H."/>
            <person name="Sun Q."/>
            <person name="Shu L."/>
            <person name="Wang H."/>
            <person name="Wang Y."/>
            <person name="Wang S."/>
            <person name="Wu C."/>
            <person name="Chan E.W."/>
            <person name="Chen G."/>
            <person name="Shen Z."/>
            <person name="Chen S."/>
            <person name="Zhang R."/>
        </authorList>
    </citation>
    <scope>NUCLEOTIDE SEQUENCE</scope>
    <source>
        <strain evidence="7">R1692</strain>
    </source>
</reference>
<evidence type="ECO:0000256" key="6">
    <source>
        <dbReference type="SAM" id="Phobius"/>
    </source>
</evidence>
<name>A0ABT7NQ91_9SPHI</name>
<evidence type="ECO:0000256" key="5">
    <source>
        <dbReference type="ARBA" id="ARBA00023136"/>
    </source>
</evidence>
<keyword evidence="4 6" id="KW-1133">Transmembrane helix</keyword>
<evidence type="ECO:0000256" key="1">
    <source>
        <dbReference type="ARBA" id="ARBA00004141"/>
    </source>
</evidence>
<reference evidence="7" key="1">
    <citation type="submission" date="2020-06" db="EMBL/GenBank/DDBJ databases">
        <authorList>
            <person name="Dong N."/>
        </authorList>
    </citation>
    <scope>NUCLEOTIDE SEQUENCE</scope>
    <source>
        <strain evidence="7">R1692</strain>
    </source>
</reference>
<dbReference type="RefSeq" id="WP_286651747.1">
    <property type="nucleotide sequence ID" value="NZ_JACAGK010000042.1"/>
</dbReference>
<dbReference type="PANTHER" id="PTHR31885:SF6">
    <property type="entry name" value="GH04784P"/>
    <property type="match status" value="1"/>
</dbReference>
<organism evidence="7 8">
    <name type="scientific">Sphingobacterium hotanense</name>
    <dbReference type="NCBI Taxonomy" id="649196"/>
    <lineage>
        <taxon>Bacteria</taxon>
        <taxon>Pseudomonadati</taxon>
        <taxon>Bacteroidota</taxon>
        <taxon>Sphingobacteriia</taxon>
        <taxon>Sphingobacteriales</taxon>
        <taxon>Sphingobacteriaceae</taxon>
        <taxon>Sphingobacterium</taxon>
    </lineage>
</organism>
<dbReference type="PANTHER" id="PTHR31885">
    <property type="entry name" value="GH04784P"/>
    <property type="match status" value="1"/>
</dbReference>
<evidence type="ECO:0000256" key="3">
    <source>
        <dbReference type="ARBA" id="ARBA00022692"/>
    </source>
</evidence>
<feature type="transmembrane region" description="Helical" evidence="6">
    <location>
        <begin position="138"/>
        <end position="155"/>
    </location>
</feature>
<evidence type="ECO:0000256" key="2">
    <source>
        <dbReference type="ARBA" id="ARBA00007375"/>
    </source>
</evidence>
<accession>A0ABT7NQ91</accession>
<evidence type="ECO:0000313" key="8">
    <source>
        <dbReference type="Proteomes" id="UP001170954"/>
    </source>
</evidence>
<feature type="transmembrane region" description="Helical" evidence="6">
    <location>
        <begin position="167"/>
        <end position="185"/>
    </location>
</feature>
<dbReference type="EMBL" id="JACAGK010000042">
    <property type="protein sequence ID" value="MDM1049291.1"/>
    <property type="molecule type" value="Genomic_DNA"/>
</dbReference>
<protein>
    <submittedName>
        <fullName evidence="7">Lysoplasmalogenase</fullName>
    </submittedName>
</protein>
<feature type="transmembrane region" description="Helical" evidence="6">
    <location>
        <begin position="109"/>
        <end position="126"/>
    </location>
</feature>
<evidence type="ECO:0000256" key="4">
    <source>
        <dbReference type="ARBA" id="ARBA00022989"/>
    </source>
</evidence>
<gene>
    <name evidence="7" type="ORF">HX018_13695</name>
</gene>
<keyword evidence="3 6" id="KW-0812">Transmembrane</keyword>
<proteinExistence type="inferred from homology"/>
<comment type="caution">
    <text evidence="7">The sequence shown here is derived from an EMBL/GenBank/DDBJ whole genome shotgun (WGS) entry which is preliminary data.</text>
</comment>
<sequence>MKKAIPHIVYFLLFAVHLYSIIEDLSTVRMVTKPLICISLIAYLWISTGLKSVFQKLIAAGLFFGWLGDIFLMLPNKFLFGLAAFLIGHILYVIAFIRQTSPFALSRDKLYILVAGFLAVYSYYFYTILAPSLGVEKYPVIAYIIVIALMGLFSYTRKHHTNTSSFLLIFFGALLFIVSDSILAANKFVAYIANSGLMIMCTYMLAQYAITLGTVVDNQDVRRNPLG</sequence>
<evidence type="ECO:0000313" key="7">
    <source>
        <dbReference type="EMBL" id="MDM1049291.1"/>
    </source>
</evidence>
<feature type="transmembrane region" description="Helical" evidence="6">
    <location>
        <begin position="191"/>
        <end position="216"/>
    </location>
</feature>
<keyword evidence="8" id="KW-1185">Reference proteome</keyword>
<comment type="subcellular location">
    <subcellularLocation>
        <location evidence="1">Membrane</location>
        <topology evidence="1">Multi-pass membrane protein</topology>
    </subcellularLocation>
</comment>
<keyword evidence="5 6" id="KW-0472">Membrane</keyword>